<feature type="transmembrane region" description="Helical" evidence="6">
    <location>
        <begin position="434"/>
        <end position="462"/>
    </location>
</feature>
<proteinExistence type="inferred from homology"/>
<keyword evidence="6" id="KW-0915">Sodium</keyword>
<keyword evidence="6" id="KW-0739">Sodium transport</keyword>
<reference evidence="8 9" key="1">
    <citation type="submission" date="2018-09" db="EMBL/GenBank/DDBJ databases">
        <title>Roseovarius spongiae sp. nov., isolated from a marine sponge.</title>
        <authorList>
            <person name="Zhuang L."/>
            <person name="Luo L."/>
        </authorList>
    </citation>
    <scope>NUCLEOTIDE SEQUENCE [LARGE SCALE GENOMIC DNA]</scope>
    <source>
        <strain evidence="8 9">HN-E21</strain>
    </source>
</reference>
<keyword evidence="6" id="KW-0813">Transport</keyword>
<feature type="transmembrane region" description="Helical" evidence="6">
    <location>
        <begin position="593"/>
        <end position="615"/>
    </location>
</feature>
<organism evidence="8 9">
    <name type="scientific">Roseovarius spongiae</name>
    <dbReference type="NCBI Taxonomy" id="2320272"/>
    <lineage>
        <taxon>Bacteria</taxon>
        <taxon>Pseudomonadati</taxon>
        <taxon>Pseudomonadota</taxon>
        <taxon>Alphaproteobacteria</taxon>
        <taxon>Rhodobacterales</taxon>
        <taxon>Roseobacteraceae</taxon>
        <taxon>Roseovarius</taxon>
    </lineage>
</organism>
<dbReference type="Pfam" id="PF13462">
    <property type="entry name" value="Thioredoxin_4"/>
    <property type="match status" value="1"/>
</dbReference>
<feature type="transmembrane region" description="Helical" evidence="6">
    <location>
        <begin position="406"/>
        <end position="422"/>
    </location>
</feature>
<keyword evidence="6" id="KW-0406">Ion transport</keyword>
<gene>
    <name evidence="6 8" type="primary">nhaA</name>
    <name evidence="8" type="ORF">D6850_12270</name>
</gene>
<comment type="similarity">
    <text evidence="6">Belongs to the NhaA Na(+)/H(+) (TC 2.A.33) antiporter family.</text>
</comment>
<dbReference type="GO" id="GO:0006885">
    <property type="term" value="P:regulation of pH"/>
    <property type="evidence" value="ECO:0007669"/>
    <property type="project" value="UniProtKB-UniRule"/>
</dbReference>
<evidence type="ECO:0000256" key="2">
    <source>
        <dbReference type="ARBA" id="ARBA00022475"/>
    </source>
</evidence>
<evidence type="ECO:0000256" key="3">
    <source>
        <dbReference type="ARBA" id="ARBA00022692"/>
    </source>
</evidence>
<accession>A0A3A8B2L8</accession>
<comment type="caution">
    <text evidence="8">The sequence shown here is derived from an EMBL/GenBank/DDBJ whole genome shotgun (WGS) entry which is preliminary data.</text>
</comment>
<protein>
    <recommendedName>
        <fullName evidence="6">Na(+)/H(+) antiporter NhaA</fullName>
    </recommendedName>
    <alternativeName>
        <fullName evidence="6">Sodium/proton antiporter NhaA</fullName>
    </alternativeName>
</protein>
<feature type="transmembrane region" description="Helical" evidence="6">
    <location>
        <begin position="555"/>
        <end position="581"/>
    </location>
</feature>
<keyword evidence="5 6" id="KW-0472">Membrane</keyword>
<evidence type="ECO:0000313" key="9">
    <source>
        <dbReference type="Proteomes" id="UP000281128"/>
    </source>
</evidence>
<feature type="transmembrane region" description="Helical" evidence="6">
    <location>
        <begin position="351"/>
        <end position="370"/>
    </location>
</feature>
<keyword evidence="6" id="KW-0050">Antiport</keyword>
<dbReference type="Gene3D" id="1.20.1530.10">
    <property type="entry name" value="Na+/H+ antiporter like domain"/>
    <property type="match status" value="1"/>
</dbReference>
<keyword evidence="4 6" id="KW-1133">Transmembrane helix</keyword>
<comment type="catalytic activity">
    <reaction evidence="6">
        <text>Na(+)(in) + 2 H(+)(out) = Na(+)(out) + 2 H(+)(in)</text>
        <dbReference type="Rhea" id="RHEA:29251"/>
        <dbReference type="ChEBI" id="CHEBI:15378"/>
        <dbReference type="ChEBI" id="CHEBI:29101"/>
    </reaction>
</comment>
<evidence type="ECO:0000259" key="7">
    <source>
        <dbReference type="Pfam" id="PF13462"/>
    </source>
</evidence>
<dbReference type="Gene3D" id="3.40.30.10">
    <property type="entry name" value="Glutaredoxin"/>
    <property type="match status" value="1"/>
</dbReference>
<feature type="transmembrane region" description="Helical" evidence="6">
    <location>
        <begin position="288"/>
        <end position="305"/>
    </location>
</feature>
<keyword evidence="9" id="KW-1185">Reference proteome</keyword>
<keyword evidence="3 6" id="KW-0812">Transmembrane</keyword>
<dbReference type="AlphaFoldDB" id="A0A3A8B2L8"/>
<sequence length="653" mass="70366">MFLSSCFIISRTGRFRRVCPVGCGAAQKVPGLFRKIVYLSGNARRDCAAMSHANIRSFDPDRDFYLGEPDCRRAVVLYGDYTSNACRRLRDILRRIADRQDGKVVYIYRQFFDPGNADADRAARAAIAAGRQGMFWDMHQVLFGRGQGFGAEDIETLAQEVGLDLSKFRRDMRSDAVGRHLARDREFAKAMNVTRTPALFIEGEPYFGAWDELSIMDAVERPFGFRVEMASQRFFGWAASGGLLLVLATLAALIVANSGLHGVYERLRLTTFALELGDGRFGLTVEQWINDCLMTIFFLIVGIEIKREVVSGELSDLSSAMLPIIGALGGMAAPALIYAAFNFGGAGAHGWGVPMATDIAFTLGLMALLGRRVPNSLKVFVAALAIADDLGAIVVIAMFYGHGLNVAPMLGALACIALMALMGRARVYALAPYLVLGIVLWAFTHASGIHATMAGVVTAMLIPARRPAKVEEVAAQATVIADAVEPDDEPRRENIAEYAVLALENAINRLREPGHHLQHALENWTNFLILPLFAFFNTGILLAGSHFSPLAPESVGVILGLLIGKPLGIVGACWLAVRLGWAQLSSEINWRQFIGAGCLAGVGFTMSIFIASAAFEGPQLASVKLAVLLGSVTSAIVGASLLAHAGAATTRRA</sequence>
<dbReference type="OrthoDB" id="9808135at2"/>
<comment type="subcellular location">
    <subcellularLocation>
        <location evidence="1">Cell inner membrane</location>
        <topology evidence="1">Multi-pass membrane protein</topology>
    </subcellularLocation>
    <subcellularLocation>
        <location evidence="6">Cell membrane</location>
        <topology evidence="6">Multi-pass membrane protein</topology>
    </subcellularLocation>
</comment>
<feature type="transmembrane region" description="Helical" evidence="6">
    <location>
        <begin position="317"/>
        <end position="339"/>
    </location>
</feature>
<dbReference type="NCBIfam" id="TIGR00773">
    <property type="entry name" value="NhaA"/>
    <property type="match status" value="1"/>
</dbReference>
<dbReference type="EMBL" id="RAPE01000003">
    <property type="protein sequence ID" value="RKF13955.1"/>
    <property type="molecule type" value="Genomic_DNA"/>
</dbReference>
<feature type="transmembrane region" description="Helical" evidence="6">
    <location>
        <begin position="627"/>
        <end position="647"/>
    </location>
</feature>
<feature type="transmembrane region" description="Helical" evidence="6">
    <location>
        <begin position="377"/>
        <end position="400"/>
    </location>
</feature>
<dbReference type="InterPro" id="IPR004670">
    <property type="entry name" value="NhaA"/>
</dbReference>
<evidence type="ECO:0000256" key="6">
    <source>
        <dbReference type="HAMAP-Rule" id="MF_01844"/>
    </source>
</evidence>
<dbReference type="GO" id="GO:0015385">
    <property type="term" value="F:sodium:proton antiporter activity"/>
    <property type="evidence" value="ECO:0007669"/>
    <property type="project" value="UniProtKB-UniRule"/>
</dbReference>
<dbReference type="GO" id="GO:0005886">
    <property type="term" value="C:plasma membrane"/>
    <property type="evidence" value="ECO:0007669"/>
    <property type="project" value="UniProtKB-SubCell"/>
</dbReference>
<dbReference type="SUPFAM" id="SSF52833">
    <property type="entry name" value="Thioredoxin-like"/>
    <property type="match status" value="1"/>
</dbReference>
<evidence type="ECO:0000256" key="5">
    <source>
        <dbReference type="ARBA" id="ARBA00023136"/>
    </source>
</evidence>
<dbReference type="PANTHER" id="PTHR30341">
    <property type="entry name" value="SODIUM ION/PROTON ANTIPORTER NHAA-RELATED"/>
    <property type="match status" value="1"/>
</dbReference>
<dbReference type="InterPro" id="IPR036249">
    <property type="entry name" value="Thioredoxin-like_sf"/>
</dbReference>
<feature type="transmembrane region" description="Helical" evidence="6">
    <location>
        <begin position="524"/>
        <end position="543"/>
    </location>
</feature>
<dbReference type="InterPro" id="IPR012336">
    <property type="entry name" value="Thioredoxin-like_fold"/>
</dbReference>
<comment type="function">
    <text evidence="6">Na(+)/H(+) antiporter that extrudes sodium in exchange for external protons.</text>
</comment>
<evidence type="ECO:0000256" key="4">
    <source>
        <dbReference type="ARBA" id="ARBA00022989"/>
    </source>
</evidence>
<keyword evidence="2 6" id="KW-1003">Cell membrane</keyword>
<dbReference type="InterPro" id="IPR023171">
    <property type="entry name" value="Na/H_antiporter_dom_sf"/>
</dbReference>
<name>A0A3A8B2L8_9RHOB</name>
<feature type="domain" description="Thioredoxin-like fold" evidence="7">
    <location>
        <begin position="63"/>
        <end position="206"/>
    </location>
</feature>
<evidence type="ECO:0000256" key="1">
    <source>
        <dbReference type="ARBA" id="ARBA00004429"/>
    </source>
</evidence>
<dbReference type="PANTHER" id="PTHR30341:SF0">
    <property type="entry name" value="NA(+)_H(+) ANTIPORTER NHAA"/>
    <property type="match status" value="1"/>
</dbReference>
<dbReference type="Proteomes" id="UP000281128">
    <property type="component" value="Unassembled WGS sequence"/>
</dbReference>
<evidence type="ECO:0000313" key="8">
    <source>
        <dbReference type="EMBL" id="RKF13955.1"/>
    </source>
</evidence>
<dbReference type="Pfam" id="PF06965">
    <property type="entry name" value="Na_H_antiport_1"/>
    <property type="match status" value="1"/>
</dbReference>
<dbReference type="HAMAP" id="MF_01844">
    <property type="entry name" value="NhaA"/>
    <property type="match status" value="1"/>
</dbReference>
<feature type="transmembrane region" description="Helical" evidence="6">
    <location>
        <begin position="234"/>
        <end position="256"/>
    </location>
</feature>